<sequence length="404" mass="45467">MIAGRPVKFARLSIPQAVHPSLLYAISVAPRASVANSLAAKAITSAAFRRIAPWYALDFVVSLCRFFILTQMACLVRDYDDEVVDLITPKLPGAVCRICLALLGAKVFVGELILLKCYRRPAGWEYSGWWKFFVCLLDVLLVAFPDHLNEQWLRVLLSVEMLAAVLRAMTFLCALETARVGLHILPVVESFKGSISILLVIAFALVGSTSIFWGLSNRSAFSVFRSMFRLGLLSDFDVKEDVFGGIAESFGWEYIAFVFATFLISVSLMNIFIGVMTSMYDYFQSRAVELFVRRRSCTSMHYMLQVQECQKLLRRMCPGKDARPPRRRRNCMSIDFRSPAQIAWIGAEPPWRRLRPRSARWGRGSSTHPRKSARTSKSWCSCFCLSSLQAHASTVVLLQGRGAV</sequence>
<feature type="transmembrane region" description="Helical" evidence="1">
    <location>
        <begin position="91"/>
        <end position="114"/>
    </location>
</feature>
<evidence type="ECO:0008006" key="4">
    <source>
        <dbReference type="Google" id="ProtNLM"/>
    </source>
</evidence>
<keyword evidence="1" id="KW-1133">Transmembrane helix</keyword>
<evidence type="ECO:0000256" key="1">
    <source>
        <dbReference type="SAM" id="Phobius"/>
    </source>
</evidence>
<proteinExistence type="predicted"/>
<evidence type="ECO:0000313" key="3">
    <source>
        <dbReference type="Proteomes" id="UP001189429"/>
    </source>
</evidence>
<feature type="transmembrane region" description="Helical" evidence="1">
    <location>
        <begin position="254"/>
        <end position="276"/>
    </location>
</feature>
<feature type="transmembrane region" description="Helical" evidence="1">
    <location>
        <begin position="126"/>
        <end position="145"/>
    </location>
</feature>
<feature type="transmembrane region" description="Helical" evidence="1">
    <location>
        <begin position="51"/>
        <end position="71"/>
    </location>
</feature>
<accession>A0ABN9Q044</accession>
<dbReference type="EMBL" id="CAUYUJ010001548">
    <property type="protein sequence ID" value="CAK0796440.1"/>
    <property type="molecule type" value="Genomic_DNA"/>
</dbReference>
<feature type="transmembrane region" description="Helical" evidence="1">
    <location>
        <begin position="151"/>
        <end position="175"/>
    </location>
</feature>
<name>A0ABN9Q044_9DINO</name>
<keyword evidence="3" id="KW-1185">Reference proteome</keyword>
<gene>
    <name evidence="2" type="ORF">PCOR1329_LOCUS5820</name>
</gene>
<comment type="caution">
    <text evidence="2">The sequence shown here is derived from an EMBL/GenBank/DDBJ whole genome shotgun (WGS) entry which is preliminary data.</text>
</comment>
<organism evidence="2 3">
    <name type="scientific">Prorocentrum cordatum</name>
    <dbReference type="NCBI Taxonomy" id="2364126"/>
    <lineage>
        <taxon>Eukaryota</taxon>
        <taxon>Sar</taxon>
        <taxon>Alveolata</taxon>
        <taxon>Dinophyceae</taxon>
        <taxon>Prorocentrales</taxon>
        <taxon>Prorocentraceae</taxon>
        <taxon>Prorocentrum</taxon>
    </lineage>
</organism>
<keyword evidence="1" id="KW-0472">Membrane</keyword>
<feature type="transmembrane region" description="Helical" evidence="1">
    <location>
        <begin position="195"/>
        <end position="215"/>
    </location>
</feature>
<protein>
    <recommendedName>
        <fullName evidence="4">Ion transport domain-containing protein</fullName>
    </recommendedName>
</protein>
<reference evidence="2" key="1">
    <citation type="submission" date="2023-10" db="EMBL/GenBank/DDBJ databases">
        <authorList>
            <person name="Chen Y."/>
            <person name="Shah S."/>
            <person name="Dougan E. K."/>
            <person name="Thang M."/>
            <person name="Chan C."/>
        </authorList>
    </citation>
    <scope>NUCLEOTIDE SEQUENCE [LARGE SCALE GENOMIC DNA]</scope>
</reference>
<evidence type="ECO:0000313" key="2">
    <source>
        <dbReference type="EMBL" id="CAK0796440.1"/>
    </source>
</evidence>
<keyword evidence="1" id="KW-0812">Transmembrane</keyword>
<dbReference type="Proteomes" id="UP001189429">
    <property type="component" value="Unassembled WGS sequence"/>
</dbReference>